<sequence length="216" mass="23967">MAVSQAIVFLSTILAIAIAIPPAVDYDPQFPLRQEAIRVPVELGVMSRCPDALVCESVFDQVLKEVGRQKMDLSLIYVAKLNSTDTEFGVTCMHGPMECAGNVQQLCVSKYASPNAWWEFVQCQNSHGRYQVGIPELTLQCARNMGSGKGEEGIELLRESLLLGQTLGIKKSCTVLINRKKVCVHDETWQDCEGGHEVEDFAKRINKEYENINVSS</sequence>
<keyword evidence="3" id="KW-0964">Secreted</keyword>
<proteinExistence type="inferred from homology"/>
<dbReference type="PANTHER" id="PTHR13234">
    <property type="entry name" value="GAMMA-INTERFERON INDUCIBLE LYSOSOMAL THIOL REDUCTASE GILT"/>
    <property type="match status" value="1"/>
</dbReference>
<evidence type="ECO:0000256" key="6">
    <source>
        <dbReference type="SAM" id="SignalP"/>
    </source>
</evidence>
<dbReference type="GO" id="GO:0016671">
    <property type="term" value="F:oxidoreductase activity, acting on a sulfur group of donors, disulfide as acceptor"/>
    <property type="evidence" value="ECO:0007669"/>
    <property type="project" value="InterPro"/>
</dbReference>
<feature type="signal peptide" evidence="6">
    <location>
        <begin position="1"/>
        <end position="19"/>
    </location>
</feature>
<dbReference type="AlphaFoldDB" id="A0A8H7CWE1"/>
<accession>A0A8H7CWE1</accession>
<gene>
    <name evidence="7" type="ORF">MVEN_01246300</name>
</gene>
<organism evidence="7 8">
    <name type="scientific">Mycena venus</name>
    <dbReference type="NCBI Taxonomy" id="2733690"/>
    <lineage>
        <taxon>Eukaryota</taxon>
        <taxon>Fungi</taxon>
        <taxon>Dikarya</taxon>
        <taxon>Basidiomycota</taxon>
        <taxon>Agaricomycotina</taxon>
        <taxon>Agaricomycetes</taxon>
        <taxon>Agaricomycetidae</taxon>
        <taxon>Agaricales</taxon>
        <taxon>Marasmiineae</taxon>
        <taxon>Mycenaceae</taxon>
        <taxon>Mycena</taxon>
    </lineage>
</organism>
<dbReference type="Pfam" id="PF03227">
    <property type="entry name" value="GILT"/>
    <property type="match status" value="1"/>
</dbReference>
<comment type="similarity">
    <text evidence="2">Belongs to the GILT family.</text>
</comment>
<feature type="chain" id="PRO_5034670825" evidence="6">
    <location>
        <begin position="20"/>
        <end position="216"/>
    </location>
</feature>
<comment type="caution">
    <text evidence="7">The sequence shown here is derived from an EMBL/GenBank/DDBJ whole genome shotgun (WGS) entry which is preliminary data.</text>
</comment>
<dbReference type="Proteomes" id="UP000620124">
    <property type="component" value="Unassembled WGS sequence"/>
</dbReference>
<evidence type="ECO:0000256" key="4">
    <source>
        <dbReference type="ARBA" id="ARBA00022729"/>
    </source>
</evidence>
<protein>
    <submittedName>
        <fullName evidence="7">Uncharacterized protein</fullName>
    </submittedName>
</protein>
<comment type="subcellular location">
    <subcellularLocation>
        <location evidence="1">Secreted</location>
    </subcellularLocation>
</comment>
<dbReference type="EMBL" id="JACAZI010000009">
    <property type="protein sequence ID" value="KAF7352795.1"/>
    <property type="molecule type" value="Genomic_DNA"/>
</dbReference>
<dbReference type="OrthoDB" id="958254at2759"/>
<evidence type="ECO:0000256" key="5">
    <source>
        <dbReference type="ARBA" id="ARBA00023180"/>
    </source>
</evidence>
<evidence type="ECO:0000256" key="3">
    <source>
        <dbReference type="ARBA" id="ARBA00022525"/>
    </source>
</evidence>
<reference evidence="7" key="1">
    <citation type="submission" date="2020-05" db="EMBL/GenBank/DDBJ databases">
        <title>Mycena genomes resolve the evolution of fungal bioluminescence.</title>
        <authorList>
            <person name="Tsai I.J."/>
        </authorList>
    </citation>
    <scope>NUCLEOTIDE SEQUENCE</scope>
    <source>
        <strain evidence="7">CCC161011</strain>
    </source>
</reference>
<dbReference type="PANTHER" id="PTHR13234:SF8">
    <property type="entry name" value="GAMMA-INTERFERON-INDUCIBLE LYSOSOMAL THIOL REDUCTASE"/>
    <property type="match status" value="1"/>
</dbReference>
<evidence type="ECO:0000256" key="2">
    <source>
        <dbReference type="ARBA" id="ARBA00005679"/>
    </source>
</evidence>
<evidence type="ECO:0000313" key="8">
    <source>
        <dbReference type="Proteomes" id="UP000620124"/>
    </source>
</evidence>
<keyword evidence="5" id="KW-0325">Glycoprotein</keyword>
<name>A0A8H7CWE1_9AGAR</name>
<dbReference type="GO" id="GO:0005576">
    <property type="term" value="C:extracellular region"/>
    <property type="evidence" value="ECO:0007669"/>
    <property type="project" value="UniProtKB-SubCell"/>
</dbReference>
<keyword evidence="8" id="KW-1185">Reference proteome</keyword>
<evidence type="ECO:0000256" key="1">
    <source>
        <dbReference type="ARBA" id="ARBA00004613"/>
    </source>
</evidence>
<evidence type="ECO:0000313" key="7">
    <source>
        <dbReference type="EMBL" id="KAF7352795.1"/>
    </source>
</evidence>
<dbReference type="InterPro" id="IPR004911">
    <property type="entry name" value="Interferon-induced_GILT"/>
</dbReference>
<keyword evidence="4 6" id="KW-0732">Signal</keyword>